<dbReference type="Gene3D" id="3.40.190.10">
    <property type="entry name" value="Periplasmic binding protein-like II"/>
    <property type="match status" value="2"/>
</dbReference>
<protein>
    <submittedName>
        <fullName evidence="4">HD domain-containing protein</fullName>
    </submittedName>
</protein>
<dbReference type="EMBL" id="SJZB01000018">
    <property type="protein sequence ID" value="TCJ16350.1"/>
    <property type="molecule type" value="Genomic_DNA"/>
</dbReference>
<name>A0A4R1BGM2_9PROT</name>
<dbReference type="InterPro" id="IPR029787">
    <property type="entry name" value="Nucleotide_cyclase"/>
</dbReference>
<keyword evidence="5" id="KW-1185">Reference proteome</keyword>
<dbReference type="InterPro" id="IPR029016">
    <property type="entry name" value="GAF-like_dom_sf"/>
</dbReference>
<accession>A0A4R1BGM2</accession>
<dbReference type="PROSITE" id="PS51831">
    <property type="entry name" value="HD"/>
    <property type="match status" value="1"/>
</dbReference>
<dbReference type="InterPro" id="IPR006674">
    <property type="entry name" value="HD_domain"/>
</dbReference>
<dbReference type="InterPro" id="IPR000160">
    <property type="entry name" value="GGDEF_dom"/>
</dbReference>
<dbReference type="SUPFAM" id="SSF55781">
    <property type="entry name" value="GAF domain-like"/>
    <property type="match status" value="1"/>
</dbReference>
<dbReference type="Proteomes" id="UP000295443">
    <property type="component" value="Unassembled WGS sequence"/>
</dbReference>
<dbReference type="SMART" id="SM00471">
    <property type="entry name" value="HDc"/>
    <property type="match status" value="1"/>
</dbReference>
<dbReference type="InterPro" id="IPR006675">
    <property type="entry name" value="HDIG_dom"/>
</dbReference>
<dbReference type="InterPro" id="IPR003018">
    <property type="entry name" value="GAF"/>
</dbReference>
<dbReference type="PANTHER" id="PTHR45228">
    <property type="entry name" value="CYCLIC DI-GMP PHOSPHODIESTERASE TM_0186-RELATED"/>
    <property type="match status" value="1"/>
</dbReference>
<evidence type="ECO:0000259" key="3">
    <source>
        <dbReference type="PROSITE" id="PS51832"/>
    </source>
</evidence>
<dbReference type="NCBIfam" id="TIGR00277">
    <property type="entry name" value="HDIG"/>
    <property type="match status" value="1"/>
</dbReference>
<dbReference type="Pfam" id="PF13185">
    <property type="entry name" value="GAF_2"/>
    <property type="match status" value="1"/>
</dbReference>
<dbReference type="InterPro" id="IPR037522">
    <property type="entry name" value="HD_GYP_dom"/>
</dbReference>
<dbReference type="CDD" id="cd00077">
    <property type="entry name" value="HDc"/>
    <property type="match status" value="1"/>
</dbReference>
<feature type="domain" description="HD-GYP" evidence="3">
    <location>
        <begin position="571"/>
        <end position="766"/>
    </location>
</feature>
<dbReference type="Pfam" id="PF00990">
    <property type="entry name" value="GGDEF"/>
    <property type="match status" value="1"/>
</dbReference>
<dbReference type="AlphaFoldDB" id="A0A4R1BGM2"/>
<sequence>MSRAASPARVGNLPGYQLESHMDRLRQLSPGRPAAMFLKALLLAAFALPALAADVVNIGVLAMRGPDKALSMWSATAAYLGQALPDQRFRIVPLGFDDVRLAVRQGRVDFVLSNSSYYVELESHYGVSAVATLKNRFDGGPGFSQFGGVIFTRADRGDIRAVGDLRSRVVAAVDASSFGGWLAGWREMKRLGVDPERDLRRLYFAHTHDAVVYAVRDGHADAGIVRTDTLERMAAEGRIKLSDYFVLNRQPAAEFPLLLSTALYPEWPLAKLRQVPDDLAVRVAIALMQMPADAPAARAAQITGWTLPLNYQPVHDALKELRIGPYEHLRRLTAAEVLAQYGQWLALAAMLSLAILATVVYVGRINRRLRQNQQQLEELNAGLETRVGERTAEVASLLEREHFLRGVVEMVADVNQILITAGSMEEMLKACCDRLVAHGDYRFAWVGLAVDGRQEVAARSYGAAEFIRSVALAGDHGPAVDAVAGNRTVVEADLAERAPDLAKAGGRGLIALPLREDAFSAPLGVLGVLTARQRGFDAEEVAMLEQLAGDIGFAIHAFGQRKETRRLQQERIHNYEETILSLVDMIEKRDTYTAGHTRRVAYYCEMIATRMGRSPEEIEKLKRAAILHDIGKIAIPDAVLLKPGKLTALEYDLIKQHAEEGYRTLTGIEMYRELAEIMRYHHERLDGSGYPHGLTDGQIPLLARIMAVADAFDAMTTNRIYKPRKEVPVALDELRQMAGEQFDAEVVEAACAVLGEVQPPSVSDQLPKTALERQRFAYFFDDQLTGVHNASYLQLMLRNGLPTRYGHAYAVLLRDFADLNDSAGWAAGNSALAGFAATLTEAYPEAVVFRVMGDDFVLLAGRPLDLDGTRLKAASPLAGTPVEVEVRQLDPHGSDREYLQELL</sequence>
<evidence type="ECO:0000256" key="1">
    <source>
        <dbReference type="SAM" id="Phobius"/>
    </source>
</evidence>
<dbReference type="InterPro" id="IPR003607">
    <property type="entry name" value="HD/PDEase_dom"/>
</dbReference>
<comment type="caution">
    <text evidence="4">The sequence shown here is derived from an EMBL/GenBank/DDBJ whole genome shotgun (WGS) entry which is preliminary data.</text>
</comment>
<keyword evidence="1" id="KW-1133">Transmembrane helix</keyword>
<reference evidence="4 5" key="1">
    <citation type="submission" date="2019-03" db="EMBL/GenBank/DDBJ databases">
        <title>Genome sequence of Thiobacillaceae bacterium LSR1, a sulfur-oxidizing bacterium isolated from freshwater sediment.</title>
        <authorList>
            <person name="Li S."/>
        </authorList>
    </citation>
    <scope>NUCLEOTIDE SEQUENCE [LARGE SCALE GENOMIC DNA]</scope>
    <source>
        <strain evidence="4 5">LSR1</strain>
    </source>
</reference>
<dbReference type="Gene3D" id="3.30.450.40">
    <property type="match status" value="1"/>
</dbReference>
<dbReference type="Pfam" id="PF12974">
    <property type="entry name" value="Phosphonate-bd"/>
    <property type="match status" value="1"/>
</dbReference>
<dbReference type="GO" id="GO:0008081">
    <property type="term" value="F:phosphoric diester hydrolase activity"/>
    <property type="evidence" value="ECO:0007669"/>
    <property type="project" value="UniProtKB-ARBA"/>
</dbReference>
<keyword evidence="1" id="KW-0472">Membrane</keyword>
<organism evidence="4 5">
    <name type="scientific">Parasulfuritortus cantonensis</name>
    <dbReference type="NCBI Taxonomy" id="2528202"/>
    <lineage>
        <taxon>Bacteria</taxon>
        <taxon>Pseudomonadati</taxon>
        <taxon>Pseudomonadota</taxon>
        <taxon>Betaproteobacteria</taxon>
        <taxon>Nitrosomonadales</taxon>
        <taxon>Thiobacillaceae</taxon>
        <taxon>Parasulfuritortus</taxon>
    </lineage>
</organism>
<evidence type="ECO:0000313" key="4">
    <source>
        <dbReference type="EMBL" id="TCJ16350.1"/>
    </source>
</evidence>
<dbReference type="OrthoDB" id="1931120at2"/>
<dbReference type="Gene3D" id="3.30.70.270">
    <property type="match status" value="1"/>
</dbReference>
<dbReference type="InterPro" id="IPR052020">
    <property type="entry name" value="Cyclic_di-GMP/3'3'-cGAMP_PDE"/>
</dbReference>
<feature type="domain" description="HD" evidence="2">
    <location>
        <begin position="593"/>
        <end position="715"/>
    </location>
</feature>
<feature type="transmembrane region" description="Helical" evidence="1">
    <location>
        <begin position="341"/>
        <end position="362"/>
    </location>
</feature>
<gene>
    <name evidence="4" type="ORF">EZJ19_05475</name>
</gene>
<dbReference type="PROSITE" id="PS51832">
    <property type="entry name" value="HD_GYP"/>
    <property type="match status" value="1"/>
</dbReference>
<proteinExistence type="predicted"/>
<keyword evidence="1" id="KW-0812">Transmembrane</keyword>
<dbReference type="InterPro" id="IPR043128">
    <property type="entry name" value="Rev_trsase/Diguanyl_cyclase"/>
</dbReference>
<evidence type="ECO:0000259" key="2">
    <source>
        <dbReference type="PROSITE" id="PS51831"/>
    </source>
</evidence>
<dbReference type="SUPFAM" id="SSF109604">
    <property type="entry name" value="HD-domain/PDEase-like"/>
    <property type="match status" value="1"/>
</dbReference>
<dbReference type="SUPFAM" id="SSF53850">
    <property type="entry name" value="Periplasmic binding protein-like II"/>
    <property type="match status" value="1"/>
</dbReference>
<dbReference type="Gene3D" id="1.10.3210.10">
    <property type="entry name" value="Hypothetical protein af1432"/>
    <property type="match status" value="1"/>
</dbReference>
<evidence type="ECO:0000313" key="5">
    <source>
        <dbReference type="Proteomes" id="UP000295443"/>
    </source>
</evidence>
<dbReference type="Pfam" id="PF13487">
    <property type="entry name" value="HD_5"/>
    <property type="match status" value="1"/>
</dbReference>
<dbReference type="SUPFAM" id="SSF55073">
    <property type="entry name" value="Nucleotide cyclase"/>
    <property type="match status" value="1"/>
</dbReference>